<keyword evidence="5 12" id="KW-0288">FMN</keyword>
<evidence type="ECO:0000256" key="5">
    <source>
        <dbReference type="ARBA" id="ARBA00022643"/>
    </source>
</evidence>
<feature type="binding site" evidence="14">
    <location>
        <position position="61"/>
    </location>
    <ligand>
        <name>FMN</name>
        <dbReference type="ChEBI" id="CHEBI:58210"/>
    </ligand>
</feature>
<evidence type="ECO:0000256" key="1">
    <source>
        <dbReference type="ARBA" id="ARBA00001917"/>
    </source>
</evidence>
<evidence type="ECO:0000256" key="4">
    <source>
        <dbReference type="ARBA" id="ARBA00022630"/>
    </source>
</evidence>
<dbReference type="GO" id="GO:0050660">
    <property type="term" value="F:flavin adenine dinucleotide binding"/>
    <property type="evidence" value="ECO:0007669"/>
    <property type="project" value="InterPro"/>
</dbReference>
<keyword evidence="7" id="KW-0521">NADP</keyword>
<name>A0A7C5HP08_9BACT</name>
<dbReference type="InterPro" id="IPR001269">
    <property type="entry name" value="DUS_fam"/>
</dbReference>
<keyword evidence="9 12" id="KW-0560">Oxidoreductase</keyword>
<accession>A0A7C5HP08</accession>
<evidence type="ECO:0000259" key="15">
    <source>
        <dbReference type="Pfam" id="PF01207"/>
    </source>
</evidence>
<evidence type="ECO:0000256" key="9">
    <source>
        <dbReference type="ARBA" id="ARBA00023002"/>
    </source>
</evidence>
<dbReference type="EC" id="1.3.1.-" evidence="12"/>
<keyword evidence="8" id="KW-0694">RNA-binding</keyword>
<evidence type="ECO:0000256" key="6">
    <source>
        <dbReference type="ARBA" id="ARBA00022694"/>
    </source>
</evidence>
<dbReference type="PANTHER" id="PTHR45846">
    <property type="entry name" value="TRNA-DIHYDROURIDINE(47) SYNTHASE [NAD(P)(+)]-LIKE"/>
    <property type="match status" value="1"/>
</dbReference>
<proteinExistence type="inferred from homology"/>
<keyword evidence="3" id="KW-0820">tRNA-binding</keyword>
<evidence type="ECO:0000256" key="13">
    <source>
        <dbReference type="PIRSR" id="PIRSR006621-1"/>
    </source>
</evidence>
<dbReference type="Gene3D" id="1.10.1200.80">
    <property type="entry name" value="Putative flavin oxidoreducatase, domain 2"/>
    <property type="match status" value="1"/>
</dbReference>
<dbReference type="InterPro" id="IPR013785">
    <property type="entry name" value="Aldolase_TIM"/>
</dbReference>
<comment type="catalytic activity">
    <reaction evidence="10">
        <text>a 5,6-dihydrouridine in tRNA + NADP(+) = a uridine in tRNA + NADPH + H(+)</text>
        <dbReference type="Rhea" id="RHEA:23624"/>
        <dbReference type="Rhea" id="RHEA-COMP:13339"/>
        <dbReference type="Rhea" id="RHEA-COMP:13887"/>
        <dbReference type="ChEBI" id="CHEBI:15378"/>
        <dbReference type="ChEBI" id="CHEBI:57783"/>
        <dbReference type="ChEBI" id="CHEBI:58349"/>
        <dbReference type="ChEBI" id="CHEBI:65315"/>
        <dbReference type="ChEBI" id="CHEBI:74443"/>
    </reaction>
</comment>
<comment type="similarity">
    <text evidence="12">Belongs to the dus family.</text>
</comment>
<dbReference type="InterPro" id="IPR018517">
    <property type="entry name" value="tRNA_hU_synthase_CS"/>
</dbReference>
<dbReference type="Gene3D" id="3.20.20.70">
    <property type="entry name" value="Aldolase class I"/>
    <property type="match status" value="1"/>
</dbReference>
<evidence type="ECO:0000256" key="3">
    <source>
        <dbReference type="ARBA" id="ARBA00022555"/>
    </source>
</evidence>
<gene>
    <name evidence="16" type="ORF">ENL26_01365</name>
</gene>
<keyword evidence="4 12" id="KW-0285">Flavoprotein</keyword>
<dbReference type="CDD" id="cd02801">
    <property type="entry name" value="DUS_like_FMN"/>
    <property type="match status" value="1"/>
</dbReference>
<dbReference type="GO" id="GO:0000049">
    <property type="term" value="F:tRNA binding"/>
    <property type="evidence" value="ECO:0007669"/>
    <property type="project" value="UniProtKB-KW"/>
</dbReference>
<comment type="function">
    <text evidence="2 12">Catalyzes the synthesis of 5,6-dihydrouridine (D), a modified base found in the D-loop of most tRNAs, via the reduction of the C5-C6 double bond in target uridines.</text>
</comment>
<evidence type="ECO:0000256" key="8">
    <source>
        <dbReference type="ARBA" id="ARBA00022884"/>
    </source>
</evidence>
<organism evidence="16">
    <name type="scientific">Kosmotoga arenicorallina</name>
    <dbReference type="NCBI Taxonomy" id="688066"/>
    <lineage>
        <taxon>Bacteria</taxon>
        <taxon>Thermotogati</taxon>
        <taxon>Thermotogota</taxon>
        <taxon>Thermotogae</taxon>
        <taxon>Kosmotogales</taxon>
        <taxon>Kosmotogaceae</taxon>
        <taxon>Kosmotoga</taxon>
    </lineage>
</organism>
<feature type="domain" description="DUS-like FMN-binding" evidence="15">
    <location>
        <begin position="9"/>
        <end position="299"/>
    </location>
</feature>
<feature type="binding site" evidence="14">
    <location>
        <position position="129"/>
    </location>
    <ligand>
        <name>FMN</name>
        <dbReference type="ChEBI" id="CHEBI:58210"/>
    </ligand>
</feature>
<dbReference type="Proteomes" id="UP000886129">
    <property type="component" value="Unassembled WGS sequence"/>
</dbReference>
<dbReference type="SUPFAM" id="SSF51395">
    <property type="entry name" value="FMN-linked oxidoreductases"/>
    <property type="match status" value="1"/>
</dbReference>
<evidence type="ECO:0000256" key="2">
    <source>
        <dbReference type="ARBA" id="ARBA00002790"/>
    </source>
</evidence>
<keyword evidence="6 12" id="KW-0819">tRNA processing</keyword>
<evidence type="ECO:0000313" key="16">
    <source>
        <dbReference type="EMBL" id="HHF08406.1"/>
    </source>
</evidence>
<dbReference type="InterPro" id="IPR035587">
    <property type="entry name" value="DUS-like_FMN-bd"/>
</dbReference>
<evidence type="ECO:0000256" key="12">
    <source>
        <dbReference type="PIRNR" id="PIRNR006621"/>
    </source>
</evidence>
<comment type="catalytic activity">
    <reaction evidence="11">
        <text>a 5,6-dihydrouridine in tRNA + NAD(+) = a uridine in tRNA + NADH + H(+)</text>
        <dbReference type="Rhea" id="RHEA:54452"/>
        <dbReference type="Rhea" id="RHEA-COMP:13339"/>
        <dbReference type="Rhea" id="RHEA-COMP:13887"/>
        <dbReference type="ChEBI" id="CHEBI:15378"/>
        <dbReference type="ChEBI" id="CHEBI:57540"/>
        <dbReference type="ChEBI" id="CHEBI:57945"/>
        <dbReference type="ChEBI" id="CHEBI:65315"/>
        <dbReference type="ChEBI" id="CHEBI:74443"/>
    </reaction>
</comment>
<comment type="caution">
    <text evidence="16">The sequence shown here is derived from an EMBL/GenBank/DDBJ whole genome shotgun (WGS) entry which is preliminary data.</text>
</comment>
<keyword evidence="14" id="KW-0547">Nucleotide-binding</keyword>
<reference evidence="16" key="1">
    <citation type="journal article" date="2020" name="mSystems">
        <title>Genome- and Community-Level Interaction Insights into Carbon Utilization and Element Cycling Functions of Hydrothermarchaeota in Hydrothermal Sediment.</title>
        <authorList>
            <person name="Zhou Z."/>
            <person name="Liu Y."/>
            <person name="Xu W."/>
            <person name="Pan J."/>
            <person name="Luo Z.H."/>
            <person name="Li M."/>
        </authorList>
    </citation>
    <scope>NUCLEOTIDE SEQUENCE [LARGE SCALE GENOMIC DNA]</scope>
    <source>
        <strain evidence="16">HyVt-80</strain>
    </source>
</reference>
<comment type="cofactor">
    <cofactor evidence="1 12 14">
        <name>FMN</name>
        <dbReference type="ChEBI" id="CHEBI:58210"/>
    </cofactor>
</comment>
<dbReference type="GO" id="GO:0017150">
    <property type="term" value="F:tRNA dihydrouridine synthase activity"/>
    <property type="evidence" value="ECO:0007669"/>
    <property type="project" value="InterPro"/>
</dbReference>
<dbReference type="EMBL" id="DRTH01000078">
    <property type="protein sequence ID" value="HHF08406.1"/>
    <property type="molecule type" value="Genomic_DNA"/>
</dbReference>
<feature type="binding site" evidence="14">
    <location>
        <begin position="215"/>
        <end position="216"/>
    </location>
    <ligand>
        <name>FMN</name>
        <dbReference type="ChEBI" id="CHEBI:58210"/>
    </ligand>
</feature>
<feature type="active site" description="Proton donor" evidence="13">
    <location>
        <position position="90"/>
    </location>
</feature>
<evidence type="ECO:0000256" key="14">
    <source>
        <dbReference type="PIRSR" id="PIRSR006621-2"/>
    </source>
</evidence>
<dbReference type="InterPro" id="IPR024036">
    <property type="entry name" value="tRNA-dHydroUridine_Synthase_C"/>
</dbReference>
<evidence type="ECO:0000256" key="10">
    <source>
        <dbReference type="ARBA" id="ARBA00048205"/>
    </source>
</evidence>
<sequence>MKEIFKIGLAPMAGYTDHIMRSISLKWGADFIFTEMLSVDGILLNDRATTKLLPKAPCRVQLFGNEPLKFLQAYERIADLVTWIDVNAGCPVKKVTRKGSGSALLQQLEKLVAIIALLKERVEKPVSVKIRLGWNDNRVLEIVSKLIDAGPDAIFIHGRTTKQKYTGKADWEAIARAANLCHEHGISVFGSGDLFTPEDVKKIYDNYPVDGVIIARGAIGNPWIFQQSKTLIETGTYRKLTAIERLSAFAEHLLLLLKEKGIDKGIKESRKFFVGYTRNIPNAAKMRNQYMRLKTIDDIKKFLIFHGIDIKRMESVN</sequence>
<dbReference type="Pfam" id="PF01207">
    <property type="entry name" value="Dus"/>
    <property type="match status" value="1"/>
</dbReference>
<dbReference type="AlphaFoldDB" id="A0A7C5HP08"/>
<evidence type="ECO:0000256" key="11">
    <source>
        <dbReference type="ARBA" id="ARBA00048802"/>
    </source>
</evidence>
<evidence type="ECO:0000256" key="7">
    <source>
        <dbReference type="ARBA" id="ARBA00022857"/>
    </source>
</evidence>
<dbReference type="PIRSF" id="PIRSF006621">
    <property type="entry name" value="Dus"/>
    <property type="match status" value="1"/>
</dbReference>
<dbReference type="PANTHER" id="PTHR45846:SF1">
    <property type="entry name" value="TRNA-DIHYDROURIDINE(47) SYNTHASE [NAD(P)(+)]-LIKE"/>
    <property type="match status" value="1"/>
</dbReference>
<feature type="binding site" evidence="14">
    <location>
        <begin position="11"/>
        <end position="13"/>
    </location>
    <ligand>
        <name>FMN</name>
        <dbReference type="ChEBI" id="CHEBI:58210"/>
    </ligand>
</feature>
<dbReference type="PROSITE" id="PS01136">
    <property type="entry name" value="UPF0034"/>
    <property type="match status" value="1"/>
</dbReference>
<feature type="binding site" evidence="14">
    <location>
        <position position="157"/>
    </location>
    <ligand>
        <name>FMN</name>
        <dbReference type="ChEBI" id="CHEBI:58210"/>
    </ligand>
</feature>
<protein>
    <recommendedName>
        <fullName evidence="12">tRNA-dihydrouridine synthase</fullName>
        <ecNumber evidence="12">1.3.1.-</ecNumber>
    </recommendedName>
</protein>